<geneLocation type="plasmid" evidence="2">
    <name>pamcp48-600</name>
</geneLocation>
<keyword evidence="1" id="KW-0614">Plasmid</keyword>
<dbReference type="Proteomes" id="UP000182101">
    <property type="component" value="Plasmid pAMCP48-600"/>
</dbReference>
<evidence type="ECO:0000313" key="1">
    <source>
        <dbReference type="EMBL" id="APD91948.1"/>
    </source>
</evidence>
<sequence length="133" mass="15625">MRELLPMDTVKRNIKVPHLSEPVDVEIYIQSEQKYGHGYNEDGEREIVEVYFLQLQVGKDGARYVNEEADEDLSVIEALFVDIVKQLDAEDGLDWIFWDECDPAYGSERYIKKGTEYSTMAFEERKKDDELYM</sequence>
<organism evidence="1 2">
    <name type="scientific">Alteromonas mediterranea</name>
    <dbReference type="NCBI Taxonomy" id="314275"/>
    <lineage>
        <taxon>Bacteria</taxon>
        <taxon>Pseudomonadati</taxon>
        <taxon>Pseudomonadota</taxon>
        <taxon>Gammaproteobacteria</taxon>
        <taxon>Alteromonadales</taxon>
        <taxon>Alteromonadaceae</taxon>
        <taxon>Alteromonas/Salinimonas group</taxon>
        <taxon>Alteromonas</taxon>
    </lineage>
</organism>
<protein>
    <submittedName>
        <fullName evidence="1">Uncharacterized protein</fullName>
    </submittedName>
</protein>
<evidence type="ECO:0000313" key="2">
    <source>
        <dbReference type="Proteomes" id="UP000182101"/>
    </source>
</evidence>
<accession>A0AAC9JHR9</accession>
<gene>
    <name evidence="1" type="ORF">BM524_18685</name>
</gene>
<proteinExistence type="predicted"/>
<dbReference type="AlphaFoldDB" id="A0AAC9JHR9"/>
<dbReference type="EMBL" id="CP018025">
    <property type="protein sequence ID" value="APD91948.1"/>
    <property type="molecule type" value="Genomic_DNA"/>
</dbReference>
<name>A0AAC9JHR9_9ALTE</name>
<reference evidence="1 2" key="1">
    <citation type="submission" date="2016-11" db="EMBL/GenBank/DDBJ databases">
        <title>Networking in microbes: conjugative elements and plasmids in the genus Alteromonas.</title>
        <authorList>
            <person name="Lopez-Perez M."/>
            <person name="Ramon-Marco N."/>
            <person name="Rodriguez-Valera F."/>
        </authorList>
    </citation>
    <scope>NUCLEOTIDE SEQUENCE [LARGE SCALE GENOMIC DNA]</scope>
    <source>
        <strain evidence="1 2">CP48</strain>
        <plasmid evidence="2">pamcp48-600</plasmid>
    </source>
</reference>